<dbReference type="InterPro" id="IPR036709">
    <property type="entry name" value="Autotransporte_beta_dom_sf"/>
</dbReference>
<dbReference type="Gene3D" id="2.40.128.130">
    <property type="entry name" value="Autotransporter beta-domain"/>
    <property type="match status" value="1"/>
</dbReference>
<dbReference type="PANTHER" id="PTHR12338">
    <property type="entry name" value="AUTOTRANSPORTER"/>
    <property type="match status" value="1"/>
</dbReference>
<dbReference type="InterPro" id="IPR013425">
    <property type="entry name" value="Autotrns_rpt"/>
</dbReference>
<dbReference type="NCBIfam" id="TIGR01414">
    <property type="entry name" value="autotrans_barl"/>
    <property type="match status" value="1"/>
</dbReference>
<dbReference type="SUPFAM" id="SSF103515">
    <property type="entry name" value="Autotransporter"/>
    <property type="match status" value="1"/>
</dbReference>
<dbReference type="EMBL" id="BRLJ01000008">
    <property type="protein sequence ID" value="GKX64042.1"/>
    <property type="molecule type" value="Genomic_DNA"/>
</dbReference>
<gene>
    <name evidence="3" type="ORF">SOASR032_26110</name>
</gene>
<proteinExistence type="predicted"/>
<evidence type="ECO:0000259" key="2">
    <source>
        <dbReference type="PROSITE" id="PS51208"/>
    </source>
</evidence>
<dbReference type="SUPFAM" id="SSF51126">
    <property type="entry name" value="Pectin lyase-like"/>
    <property type="match status" value="1"/>
</dbReference>
<comment type="caution">
    <text evidence="3">The sequence shown here is derived from an EMBL/GenBank/DDBJ whole genome shotgun (WGS) entry which is preliminary data.</text>
</comment>
<keyword evidence="1" id="KW-0732">Signal</keyword>
<dbReference type="InterPro" id="IPR011050">
    <property type="entry name" value="Pectin_lyase_fold/virulence"/>
</dbReference>
<dbReference type="Proteomes" id="UP001059610">
    <property type="component" value="Unassembled WGS sequence"/>
</dbReference>
<dbReference type="PROSITE" id="PS51208">
    <property type="entry name" value="AUTOTRANSPORTER"/>
    <property type="match status" value="1"/>
</dbReference>
<dbReference type="InterPro" id="IPR050909">
    <property type="entry name" value="Bact_Autotransporter_VF"/>
</dbReference>
<dbReference type="SMART" id="SM00869">
    <property type="entry name" value="Autotransporter"/>
    <property type="match status" value="1"/>
</dbReference>
<dbReference type="InterPro" id="IPR012332">
    <property type="entry name" value="Autotransporter_pectin_lyase_C"/>
</dbReference>
<dbReference type="CDD" id="cd01344">
    <property type="entry name" value="PL2_Passenger_AT"/>
    <property type="match status" value="1"/>
</dbReference>
<dbReference type="Gene3D" id="2.160.20.20">
    <property type="match status" value="1"/>
</dbReference>
<dbReference type="Pfam" id="PF12951">
    <property type="entry name" value="PATR"/>
    <property type="match status" value="2"/>
</dbReference>
<feature type="domain" description="Autotransporter" evidence="2">
    <location>
        <begin position="889"/>
        <end position="1179"/>
    </location>
</feature>
<accession>A0ABQ5LMF1</accession>
<keyword evidence="4" id="KW-1185">Reference proteome</keyword>
<dbReference type="InterPro" id="IPR005546">
    <property type="entry name" value="Autotransporte_beta"/>
</dbReference>
<dbReference type="InterPro" id="IPR006315">
    <property type="entry name" value="OM_autotransptr_brl_dom"/>
</dbReference>
<organism evidence="3 4">
    <name type="scientific">Pragia fontium</name>
    <dbReference type="NCBI Taxonomy" id="82985"/>
    <lineage>
        <taxon>Bacteria</taxon>
        <taxon>Pseudomonadati</taxon>
        <taxon>Pseudomonadota</taxon>
        <taxon>Gammaproteobacteria</taxon>
        <taxon>Enterobacterales</taxon>
        <taxon>Budviciaceae</taxon>
        <taxon>Pragia</taxon>
    </lineage>
</organism>
<dbReference type="Pfam" id="PF03797">
    <property type="entry name" value="Autotransporter"/>
    <property type="match status" value="1"/>
</dbReference>
<evidence type="ECO:0000313" key="3">
    <source>
        <dbReference type="EMBL" id="GKX64042.1"/>
    </source>
</evidence>
<evidence type="ECO:0000256" key="1">
    <source>
        <dbReference type="ARBA" id="ARBA00022729"/>
    </source>
</evidence>
<protein>
    <submittedName>
        <fullName evidence="3">AidA-I adhesin-like protein</fullName>
    </submittedName>
</protein>
<name>A0ABQ5LMF1_9GAMM</name>
<reference evidence="3" key="1">
    <citation type="submission" date="2022-06" db="EMBL/GenBank/DDBJ databases">
        <title>Draft genome sequences of Pragia fontium str. JCM24417.</title>
        <authorList>
            <person name="Wakabayashi Y."/>
            <person name="Kojima K."/>
        </authorList>
    </citation>
    <scope>NUCLEOTIDE SEQUENCE</scope>
    <source>
        <strain evidence="3">JCM 24417</strain>
    </source>
</reference>
<dbReference type="RefSeq" id="WP_232036568.1">
    <property type="nucleotide sequence ID" value="NZ_BRLJ01000008.1"/>
</dbReference>
<evidence type="ECO:0000313" key="4">
    <source>
        <dbReference type="Proteomes" id="UP001059610"/>
    </source>
</evidence>
<dbReference type="Pfam" id="PF18883">
    <property type="entry name" value="AC_1"/>
    <property type="match status" value="1"/>
</dbReference>
<dbReference type="PANTHER" id="PTHR12338:SF5">
    <property type="entry name" value="ANTIGEN 43-RELATED"/>
    <property type="match status" value="1"/>
</dbReference>
<sequence length="1185" mass="125638">MYVQTTLKSVIKRHLLIVGIQLAFMSTPALSLASSYLGYVNNYSKAIDSEALNTGVMSNVNGDIDRAFNYGTNPTLTTKRLYVAYRDSDSAVVTATSSKMRAFSAPSMGIMSNASALSSAKAAPPYFNDSDVVSSGVWDWKNKGNVIGGGDGNRGELILQGSASYNNDFSVGYNGGNGVLTIKDNAINANGLTRFQIGTVYPRNTPSSETHGVLNLIGSGMGEINSRGLSVGDTGLLFDVKTQRDKAITGILNILDGARLSVSPIPDKFWVYSDSQLWVGSGNSVNSGTINISGKNSQLSLINKYIEEHPYYDDSMVDADAFLGYLGEADINISDGGSFIAGRIIASFIGKNDIVGNLSKLPSVNINVTGAGSKLGVQGLMALASNAGGRVYTVDIGTDIKGIGSAVLTVEKGAEVYFEGKAYVGGDGFEVPTSGLFLASDEGSSATVNLNAGGTISISDSNLSPNKDGIVAGAGAYDFNLNGGTLRVNSCKYCDDKLTTSVNMNVLSESFLEADDADKRMMLNGNLVGAGGLVKTGAGTVIFSGDNNYTGGTRVEAGELRSNSSGAFVNNTAYIVNGGRLNLNHHDLIMSSLSGSGGVVGVTSADLTINQNVDSYFAGQFDGAGTITKSGKAQLALSGDSRGYNGLTTVANGNLDSTNALGGQITVEKQALLSATGYLGKTTVASGGSLMVGSLYHANQPSLSTLNIDTHLNNQGYIYVGRTNNNAPSLVGNKLVVNGNYQGGGSLHFNTIVGDDNSITDHMTVMGDTSGTTMVSVKNVGGMGNYTEKGIELITVGGQSDGVFLQSGRITAGAYDYFLNRGDTTKGADEKSWYLTNSQSKPSPKEPAVPTIRPEAGGYSHNIAASNMLFVHRLHDRLGETYYTDTLTGEEKVTSMWMRNVGGHTRSRDSSGQLKTQTNRYILQLGGDVAQWSSDGEDRWHLGAMAGYANSHSNTRSSVTHYGADSSVNGYSLGGYGTWQQNEGESTGAYIDTWALYSWFKNRVQGQEQVAESYKSKGITASIETGYTFKGGDYKDSKGENNQWFVQPQAQIIWMGVKANTFTEANANATRVRSEGNGNILTRLGIRTFLKGHHQSDEGKGREFEPFVEANWIHNMKTFSTLMGNERIKLVGTDNIAEIKLGVEGQINPNFNMWGNVGVQVGDSGYSDAVFMLGVKYNFGQISKK</sequence>
<dbReference type="NCBIfam" id="TIGR02601">
    <property type="entry name" value="autotrns_rpt"/>
    <property type="match status" value="1"/>
</dbReference>
<dbReference type="InterPro" id="IPR043990">
    <property type="entry name" value="AC_1"/>
</dbReference>